<comment type="function">
    <text evidence="2">May play the central regulatory role in sporulation. It may be an element of the effector pathway responsible for the activation of sporulation genes in response to nutritional stress. Spo0A may act in concert with spo0H (a sigma factor) to control the expression of some genes that are critical to the sporulation process.</text>
</comment>
<feature type="modified residue" description="4-aspartylphosphate" evidence="3">
    <location>
        <position position="65"/>
    </location>
</feature>
<proteinExistence type="predicted"/>
<keyword evidence="6" id="KW-1185">Reference proteome</keyword>
<organism evidence="5 6">
    <name type="scientific">Anoxynatronum sibiricum</name>
    <dbReference type="NCBI Taxonomy" id="210623"/>
    <lineage>
        <taxon>Bacteria</taxon>
        <taxon>Bacillati</taxon>
        <taxon>Bacillota</taxon>
        <taxon>Clostridia</taxon>
        <taxon>Eubacteriales</taxon>
        <taxon>Clostridiaceae</taxon>
        <taxon>Anoxynatronum</taxon>
    </lineage>
</organism>
<evidence type="ECO:0000259" key="4">
    <source>
        <dbReference type="PROSITE" id="PS50110"/>
    </source>
</evidence>
<dbReference type="EMBL" id="JBCITM010000010">
    <property type="protein sequence ID" value="MEN1760962.1"/>
    <property type="molecule type" value="Genomic_DNA"/>
</dbReference>
<reference evidence="5 6" key="1">
    <citation type="submission" date="2024-04" db="EMBL/GenBank/DDBJ databases">
        <title>Genome sequencing and metabolic network reconstruction of aminoacids and betaine degradation by Anoxynatronum sibiricum.</title>
        <authorList>
            <person name="Detkova E.N."/>
            <person name="Boltjanskaja Y.V."/>
            <person name="Mardanov A.V."/>
            <person name="Kevbrin V."/>
        </authorList>
    </citation>
    <scope>NUCLEOTIDE SEQUENCE [LARGE SCALE GENOMIC DNA]</scope>
    <source>
        <strain evidence="5 6">Z-7981</strain>
    </source>
</reference>
<dbReference type="Gene3D" id="3.40.50.2300">
    <property type="match status" value="1"/>
</dbReference>
<dbReference type="Proteomes" id="UP001407405">
    <property type="component" value="Unassembled WGS sequence"/>
</dbReference>
<dbReference type="RefSeq" id="WP_343186278.1">
    <property type="nucleotide sequence ID" value="NZ_JBCITM010000010.1"/>
</dbReference>
<protein>
    <recommendedName>
        <fullName evidence="1">Stage 0 sporulation protein A homolog</fullName>
    </recommendedName>
</protein>
<dbReference type="CDD" id="cd17557">
    <property type="entry name" value="REC_Rcp-like"/>
    <property type="match status" value="1"/>
</dbReference>
<sequence length="153" mass="17819">MDEDLIILIAEDDEGHARLIQKNLKRAGIINRIIRFRDGEETLDFLLQQPKPKELEKGHYLLLLDIRMPKVSGVEVLEQVKAHPCLRKIPVIMLTTTDDPREIEKCHLLGCNNYIVKPVEYEKFVATIQQLGIFMRMVRIPETTFNKDFHSPE</sequence>
<dbReference type="Pfam" id="PF00072">
    <property type="entry name" value="Response_reg"/>
    <property type="match status" value="1"/>
</dbReference>
<accession>A0ABU9VUW6</accession>
<dbReference type="SMART" id="SM00448">
    <property type="entry name" value="REC"/>
    <property type="match status" value="1"/>
</dbReference>
<dbReference type="InterPro" id="IPR052893">
    <property type="entry name" value="TCS_response_regulator"/>
</dbReference>
<name>A0ABU9VUW6_9CLOT</name>
<gene>
    <name evidence="5" type="ORF">AAIG11_10775</name>
</gene>
<evidence type="ECO:0000256" key="2">
    <source>
        <dbReference type="ARBA" id="ARBA00024867"/>
    </source>
</evidence>
<dbReference type="PANTHER" id="PTHR44520:SF2">
    <property type="entry name" value="RESPONSE REGULATOR RCP1"/>
    <property type="match status" value="1"/>
</dbReference>
<keyword evidence="3" id="KW-0597">Phosphoprotein</keyword>
<evidence type="ECO:0000313" key="5">
    <source>
        <dbReference type="EMBL" id="MEN1760962.1"/>
    </source>
</evidence>
<evidence type="ECO:0000256" key="1">
    <source>
        <dbReference type="ARBA" id="ARBA00018672"/>
    </source>
</evidence>
<comment type="caution">
    <text evidence="5">The sequence shown here is derived from an EMBL/GenBank/DDBJ whole genome shotgun (WGS) entry which is preliminary data.</text>
</comment>
<dbReference type="InterPro" id="IPR001789">
    <property type="entry name" value="Sig_transdc_resp-reg_receiver"/>
</dbReference>
<dbReference type="PROSITE" id="PS50110">
    <property type="entry name" value="RESPONSE_REGULATORY"/>
    <property type="match status" value="1"/>
</dbReference>
<dbReference type="PANTHER" id="PTHR44520">
    <property type="entry name" value="RESPONSE REGULATOR RCP1-RELATED"/>
    <property type="match status" value="1"/>
</dbReference>
<dbReference type="InterPro" id="IPR011006">
    <property type="entry name" value="CheY-like_superfamily"/>
</dbReference>
<evidence type="ECO:0000313" key="6">
    <source>
        <dbReference type="Proteomes" id="UP001407405"/>
    </source>
</evidence>
<feature type="domain" description="Response regulatory" evidence="4">
    <location>
        <begin position="6"/>
        <end position="132"/>
    </location>
</feature>
<evidence type="ECO:0000256" key="3">
    <source>
        <dbReference type="PROSITE-ProRule" id="PRU00169"/>
    </source>
</evidence>
<dbReference type="SUPFAM" id="SSF52172">
    <property type="entry name" value="CheY-like"/>
    <property type="match status" value="1"/>
</dbReference>